<accession>A0A8H7WJ58</accession>
<feature type="signal peptide" evidence="1">
    <location>
        <begin position="1"/>
        <end position="20"/>
    </location>
</feature>
<evidence type="ECO:0000256" key="1">
    <source>
        <dbReference type="SAM" id="SignalP"/>
    </source>
</evidence>
<dbReference type="EMBL" id="JAFJYH010000008">
    <property type="protein sequence ID" value="KAG4425734.1"/>
    <property type="molecule type" value="Genomic_DNA"/>
</dbReference>
<keyword evidence="1" id="KW-0732">Signal</keyword>
<dbReference type="AlphaFoldDB" id="A0A8H7WJ58"/>
<gene>
    <name evidence="2" type="ORF">IFR04_001196</name>
</gene>
<evidence type="ECO:0000313" key="2">
    <source>
        <dbReference type="EMBL" id="KAG4425734.1"/>
    </source>
</evidence>
<keyword evidence="3" id="KW-1185">Reference proteome</keyword>
<protein>
    <submittedName>
        <fullName evidence="2">Uncharacterized protein</fullName>
    </submittedName>
</protein>
<evidence type="ECO:0000313" key="3">
    <source>
        <dbReference type="Proteomes" id="UP000664132"/>
    </source>
</evidence>
<feature type="chain" id="PRO_5034740886" evidence="1">
    <location>
        <begin position="21"/>
        <end position="134"/>
    </location>
</feature>
<dbReference type="OrthoDB" id="3551903at2759"/>
<name>A0A8H7WJ58_9HELO</name>
<dbReference type="Proteomes" id="UP000664132">
    <property type="component" value="Unassembled WGS sequence"/>
</dbReference>
<comment type="caution">
    <text evidence="2">The sequence shown here is derived from an EMBL/GenBank/DDBJ whole genome shotgun (WGS) entry which is preliminary data.</text>
</comment>
<proteinExistence type="predicted"/>
<sequence length="134" mass="13742">MQFSTLTITLFALLPALSLAAPVASPEPIAIAEPVAIAEPEAVIEARANTVRVQLNGLSELAVQREVATNNAITLIAGKFTDGFITNLNGQNGVTCQAYSDKAATKKVGGRFGKGGVKFNGGKAVAVAAVKCSK</sequence>
<reference evidence="2" key="1">
    <citation type="submission" date="2021-02" db="EMBL/GenBank/DDBJ databases">
        <title>Genome sequence Cadophora malorum strain M34.</title>
        <authorList>
            <person name="Stefanovic E."/>
            <person name="Vu D."/>
            <person name="Scully C."/>
            <person name="Dijksterhuis J."/>
            <person name="Roader J."/>
            <person name="Houbraken J."/>
        </authorList>
    </citation>
    <scope>NUCLEOTIDE SEQUENCE</scope>
    <source>
        <strain evidence="2">M34</strain>
    </source>
</reference>
<organism evidence="2 3">
    <name type="scientific">Cadophora malorum</name>
    <dbReference type="NCBI Taxonomy" id="108018"/>
    <lineage>
        <taxon>Eukaryota</taxon>
        <taxon>Fungi</taxon>
        <taxon>Dikarya</taxon>
        <taxon>Ascomycota</taxon>
        <taxon>Pezizomycotina</taxon>
        <taxon>Leotiomycetes</taxon>
        <taxon>Helotiales</taxon>
        <taxon>Ploettnerulaceae</taxon>
        <taxon>Cadophora</taxon>
    </lineage>
</organism>